<evidence type="ECO:0000259" key="9">
    <source>
        <dbReference type="Pfam" id="PF01743"/>
    </source>
</evidence>
<dbReference type="GO" id="GO:0008033">
    <property type="term" value="P:tRNA processing"/>
    <property type="evidence" value="ECO:0007669"/>
    <property type="project" value="UniProtKB-KW"/>
</dbReference>
<dbReference type="PANTHER" id="PTHR46173:SF1">
    <property type="entry name" value="CCA TRNA NUCLEOTIDYLTRANSFERASE 1, MITOCHONDRIAL"/>
    <property type="match status" value="1"/>
</dbReference>
<dbReference type="SUPFAM" id="SSF81301">
    <property type="entry name" value="Nucleotidyltransferase"/>
    <property type="match status" value="1"/>
</dbReference>
<evidence type="ECO:0000256" key="7">
    <source>
        <dbReference type="ARBA" id="ARBA00022842"/>
    </source>
</evidence>
<dbReference type="Pfam" id="PF12627">
    <property type="entry name" value="PolyA_pol_RNAbd"/>
    <property type="match status" value="1"/>
</dbReference>
<feature type="domain" description="HD" evidence="10">
    <location>
        <begin position="295"/>
        <end position="368"/>
    </location>
</feature>
<dbReference type="RefSeq" id="WP_303679322.1">
    <property type="nucleotide sequence ID" value="NZ_MNTG01000002.1"/>
</dbReference>
<dbReference type="Pfam" id="PF01743">
    <property type="entry name" value="PolyA_pol"/>
    <property type="match status" value="1"/>
</dbReference>
<gene>
    <name evidence="12" type="ORF">BHW43_02190</name>
</gene>
<feature type="domain" description="tRNA nucleotidyltransferase/poly(A) polymerase RNA and SrmB- binding" evidence="11">
    <location>
        <begin position="212"/>
        <end position="246"/>
    </location>
</feature>
<evidence type="ECO:0000259" key="10">
    <source>
        <dbReference type="Pfam" id="PF01966"/>
    </source>
</evidence>
<dbReference type="Pfam" id="PF01966">
    <property type="entry name" value="HD"/>
    <property type="match status" value="1"/>
</dbReference>
<evidence type="ECO:0000313" key="13">
    <source>
        <dbReference type="Proteomes" id="UP000186777"/>
    </source>
</evidence>
<dbReference type="InterPro" id="IPR032828">
    <property type="entry name" value="PolyA_RNA-bd"/>
</dbReference>
<dbReference type="EMBL" id="MNTG01000002">
    <property type="protein sequence ID" value="OLA39156.1"/>
    <property type="molecule type" value="Genomic_DNA"/>
</dbReference>
<sequence>MPDLFFPSYTKKILSALNAAGYEAYLVGGAVRDLLLGKSPDDYDITTNALPEQVLAVCKQHDWKTVDQLGHNFGCVVIVINGVATEVTTFRGERYNDDDMHRPAATWFCSSLREDLSRRDFTVNAMALSLDGTLYDYFGGQQDLQQKILRTVGDAKQRFHEDALRMLRACRFVAQLGFTYEQAGCEALPACGAPNTPYYLPHGYSFPVERCAGLSLERVRKELEKLITSEYAGKGLMLMMATGLLDASCHARENGSDTIIPILPEALYLLGLHQNPRFHLYDTWEHTLLAIDSSPRDLTIRWALVLHDLGKGLPNVRKLNKEGQPSDPGHEAESAKMSKAILTRLGYNKSFVHLVTWLVAQHMRFAPMLLTGERTLLRWVRSEAANSGFRTQAELTQAYSLLVEVFLADMGATHARENEQLMAEGRLLGRQVVELVRTRMPVCTKDLAIGGRELLEFVHQSEIKNILFYLLERVQSGNLPNEKEALLTAVHKHLKRKTTLSLGEQL</sequence>
<dbReference type="Gene3D" id="1.10.246.80">
    <property type="match status" value="1"/>
</dbReference>
<dbReference type="GO" id="GO:0000166">
    <property type="term" value="F:nucleotide binding"/>
    <property type="evidence" value="ECO:0007669"/>
    <property type="project" value="UniProtKB-KW"/>
</dbReference>
<comment type="caution">
    <text evidence="12">The sequence shown here is derived from an EMBL/GenBank/DDBJ whole genome shotgun (WGS) entry which is preliminary data.</text>
</comment>
<keyword evidence="3" id="KW-0819">tRNA processing</keyword>
<evidence type="ECO:0000256" key="2">
    <source>
        <dbReference type="ARBA" id="ARBA00022679"/>
    </source>
</evidence>
<evidence type="ECO:0000256" key="3">
    <source>
        <dbReference type="ARBA" id="ARBA00022694"/>
    </source>
</evidence>
<evidence type="ECO:0000256" key="5">
    <source>
        <dbReference type="ARBA" id="ARBA00022723"/>
    </source>
</evidence>
<keyword evidence="8" id="KW-0694">RNA-binding</keyword>
<dbReference type="GO" id="GO:0016779">
    <property type="term" value="F:nucleotidyltransferase activity"/>
    <property type="evidence" value="ECO:0007669"/>
    <property type="project" value="UniProtKB-KW"/>
</dbReference>
<comment type="cofactor">
    <cofactor evidence="1">
        <name>Mg(2+)</name>
        <dbReference type="ChEBI" id="CHEBI:18420"/>
    </cofactor>
</comment>
<keyword evidence="5" id="KW-0479">Metal-binding</keyword>
<keyword evidence="2 8" id="KW-0808">Transferase</keyword>
<dbReference type="SUPFAM" id="SSF81891">
    <property type="entry name" value="Poly A polymerase C-terminal region-like"/>
    <property type="match status" value="1"/>
</dbReference>
<dbReference type="Proteomes" id="UP000186777">
    <property type="component" value="Unassembled WGS sequence"/>
</dbReference>
<feature type="domain" description="Poly A polymerase head" evidence="9">
    <location>
        <begin position="24"/>
        <end position="150"/>
    </location>
</feature>
<dbReference type="AlphaFoldDB" id="A0A1Q6R9Z8"/>
<dbReference type="PANTHER" id="PTHR46173">
    <property type="entry name" value="CCA TRNA NUCLEOTIDYLTRANSFERASE 1, MITOCHONDRIAL"/>
    <property type="match status" value="1"/>
</dbReference>
<keyword evidence="6" id="KW-0547">Nucleotide-binding</keyword>
<proteinExistence type="inferred from homology"/>
<keyword evidence="7" id="KW-0460">Magnesium</keyword>
<dbReference type="GO" id="GO:0046872">
    <property type="term" value="F:metal ion binding"/>
    <property type="evidence" value="ECO:0007669"/>
    <property type="project" value="UniProtKB-KW"/>
</dbReference>
<dbReference type="Gene3D" id="3.30.460.10">
    <property type="entry name" value="Beta Polymerase, domain 2"/>
    <property type="match status" value="1"/>
</dbReference>
<comment type="similarity">
    <text evidence="8">Belongs to the tRNA nucleotidyltransferase/poly(A) polymerase family.</text>
</comment>
<name>A0A1Q6R9Z8_9FIRM</name>
<keyword evidence="4" id="KW-0548">Nucleotidyltransferase</keyword>
<dbReference type="InterPro" id="IPR006674">
    <property type="entry name" value="HD_domain"/>
</dbReference>
<dbReference type="InterPro" id="IPR043519">
    <property type="entry name" value="NT_sf"/>
</dbReference>
<evidence type="ECO:0000313" key="12">
    <source>
        <dbReference type="EMBL" id="OLA39156.1"/>
    </source>
</evidence>
<dbReference type="STRING" id="626940.BHW43_02190"/>
<reference evidence="12 13" key="1">
    <citation type="journal article" date="2016" name="Nat. Biotechnol.">
        <title>Measurement of bacterial replication rates in microbial communities.</title>
        <authorList>
            <person name="Brown C.T."/>
            <person name="Olm M.R."/>
            <person name="Thomas B.C."/>
            <person name="Banfield J.F."/>
        </authorList>
    </citation>
    <scope>NUCLEOTIDE SEQUENCE [LARGE SCALE GENOMIC DNA]</scope>
    <source>
        <strain evidence="12">46_33</strain>
    </source>
</reference>
<dbReference type="Gene3D" id="1.10.3090.10">
    <property type="entry name" value="cca-adding enzyme, domain 2"/>
    <property type="match status" value="1"/>
</dbReference>
<evidence type="ECO:0000256" key="6">
    <source>
        <dbReference type="ARBA" id="ARBA00022741"/>
    </source>
</evidence>
<organism evidence="12 13">
    <name type="scientific">Phascolarctobacterium succinatutens</name>
    <dbReference type="NCBI Taxonomy" id="626940"/>
    <lineage>
        <taxon>Bacteria</taxon>
        <taxon>Bacillati</taxon>
        <taxon>Bacillota</taxon>
        <taxon>Negativicutes</taxon>
        <taxon>Acidaminococcales</taxon>
        <taxon>Acidaminococcaceae</taxon>
        <taxon>Phascolarctobacterium</taxon>
    </lineage>
</organism>
<dbReference type="CDD" id="cd05398">
    <property type="entry name" value="NT_ClassII-CCAase"/>
    <property type="match status" value="1"/>
</dbReference>
<dbReference type="GO" id="GO:0000049">
    <property type="term" value="F:tRNA binding"/>
    <property type="evidence" value="ECO:0007669"/>
    <property type="project" value="TreeGrafter"/>
</dbReference>
<evidence type="ECO:0008006" key="14">
    <source>
        <dbReference type="Google" id="ProtNLM"/>
    </source>
</evidence>
<evidence type="ECO:0000259" key="11">
    <source>
        <dbReference type="Pfam" id="PF12627"/>
    </source>
</evidence>
<evidence type="ECO:0000256" key="4">
    <source>
        <dbReference type="ARBA" id="ARBA00022695"/>
    </source>
</evidence>
<protein>
    <recommendedName>
        <fullName evidence="14">HD domain-containing protein</fullName>
    </recommendedName>
</protein>
<accession>A0A1Q6R9Z8</accession>
<evidence type="ECO:0000256" key="1">
    <source>
        <dbReference type="ARBA" id="ARBA00001946"/>
    </source>
</evidence>
<dbReference type="InterPro" id="IPR002646">
    <property type="entry name" value="PolA_pol_head_dom"/>
</dbReference>
<dbReference type="InterPro" id="IPR050264">
    <property type="entry name" value="Bact_CCA-adding_enz_type3_sf"/>
</dbReference>
<evidence type="ECO:0000256" key="8">
    <source>
        <dbReference type="RuleBase" id="RU003953"/>
    </source>
</evidence>